<keyword evidence="4 6" id="KW-0472">Membrane</keyword>
<evidence type="ECO:0000256" key="5">
    <source>
        <dbReference type="SAM" id="MobiDB-lite"/>
    </source>
</evidence>
<evidence type="ECO:0000313" key="8">
    <source>
        <dbReference type="EMBL" id="WIM88622.1"/>
    </source>
</evidence>
<feature type="compositionally biased region" description="Pro residues" evidence="5">
    <location>
        <begin position="15"/>
        <end position="27"/>
    </location>
</feature>
<dbReference type="InterPro" id="IPR007829">
    <property type="entry name" value="TM2"/>
</dbReference>
<keyword evidence="9" id="KW-1185">Reference proteome</keyword>
<evidence type="ECO:0000256" key="2">
    <source>
        <dbReference type="ARBA" id="ARBA00022692"/>
    </source>
</evidence>
<feature type="transmembrane region" description="Helical" evidence="6">
    <location>
        <begin position="47"/>
        <end position="66"/>
    </location>
</feature>
<dbReference type="RefSeq" id="WP_285188905.1">
    <property type="nucleotide sequence ID" value="NZ_CP126981.1"/>
</dbReference>
<keyword evidence="2 6" id="KW-0812">Transmembrane</keyword>
<name>A0ABY8VYR6_9MYCO</name>
<organism evidence="8 9">
    <name type="scientific">Candidatus Mycobacterium wuenschmannii</name>
    <dbReference type="NCBI Taxonomy" id="3027808"/>
    <lineage>
        <taxon>Bacteria</taxon>
        <taxon>Bacillati</taxon>
        <taxon>Actinomycetota</taxon>
        <taxon>Actinomycetes</taxon>
        <taxon>Mycobacteriales</taxon>
        <taxon>Mycobacteriaceae</taxon>
        <taxon>Mycobacterium</taxon>
    </lineage>
</organism>
<keyword evidence="3 6" id="KW-1133">Transmembrane helix</keyword>
<feature type="transmembrane region" description="Helical" evidence="6">
    <location>
        <begin position="72"/>
        <end position="92"/>
    </location>
</feature>
<evidence type="ECO:0000259" key="7">
    <source>
        <dbReference type="Pfam" id="PF05154"/>
    </source>
</evidence>
<gene>
    <name evidence="8" type="ORF">PT015_03770</name>
</gene>
<feature type="region of interest" description="Disordered" evidence="5">
    <location>
        <begin position="1"/>
        <end position="27"/>
    </location>
</feature>
<protein>
    <submittedName>
        <fullName evidence="8">TM2 domain-containing protein</fullName>
    </submittedName>
</protein>
<evidence type="ECO:0000256" key="1">
    <source>
        <dbReference type="ARBA" id="ARBA00004141"/>
    </source>
</evidence>
<evidence type="ECO:0000256" key="4">
    <source>
        <dbReference type="ARBA" id="ARBA00023136"/>
    </source>
</evidence>
<accession>A0ABY8VYR6</accession>
<reference evidence="8 9" key="1">
    <citation type="journal article" date="2023" name="Microbiol. Resour. Announc.">
        <title>Complete Genome Sequence of Mycobacterium wuenschmanii, a novel Nontuberculous Mycobacterium Isolated from a captive population of Amazon Milk Frogs.</title>
        <authorList>
            <person name="Hicks J."/>
            <person name="Zeineldin M."/>
            <person name="Ward H."/>
            <person name="Wuenschmann A."/>
            <person name="Camp P."/>
            <person name="Farrell D."/>
            <person name="Lehman K."/>
            <person name="Thacker T."/>
            <person name="Cuthbert E."/>
        </authorList>
    </citation>
    <scope>NUCLEOTIDE SEQUENCE [LARGE SCALE GENOMIC DNA]</scope>
    <source>
        <strain evidence="8 9">Wuenschmanii</strain>
    </source>
</reference>
<evidence type="ECO:0000256" key="3">
    <source>
        <dbReference type="ARBA" id="ARBA00022989"/>
    </source>
</evidence>
<sequence>MTTHEYPYSPDEFPQRPPAYPPPYPPPPGWPPAVDAWGRPLSDRSRVTAGLLGIFFGSLGIGRFYLGYTGVGVAQIAVTWLTCGLGGLWPLIDAIMILNRKIPDAQGRILRD</sequence>
<evidence type="ECO:0000313" key="9">
    <source>
        <dbReference type="Proteomes" id="UP001236585"/>
    </source>
</evidence>
<dbReference type="Pfam" id="PF05154">
    <property type="entry name" value="TM2"/>
    <property type="match status" value="1"/>
</dbReference>
<proteinExistence type="predicted"/>
<evidence type="ECO:0000256" key="6">
    <source>
        <dbReference type="SAM" id="Phobius"/>
    </source>
</evidence>
<feature type="domain" description="TM2" evidence="7">
    <location>
        <begin position="43"/>
        <end position="95"/>
    </location>
</feature>
<dbReference type="EMBL" id="CP126981">
    <property type="protein sequence ID" value="WIM88622.1"/>
    <property type="molecule type" value="Genomic_DNA"/>
</dbReference>
<comment type="subcellular location">
    <subcellularLocation>
        <location evidence="1">Membrane</location>
        <topology evidence="1">Multi-pass membrane protein</topology>
    </subcellularLocation>
</comment>
<dbReference type="Proteomes" id="UP001236585">
    <property type="component" value="Chromosome"/>
</dbReference>